<accession>A0A3B1CN42</accession>
<dbReference type="EMBL" id="UOGI01000113">
    <property type="protein sequence ID" value="VAX31569.1"/>
    <property type="molecule type" value="Genomic_DNA"/>
</dbReference>
<sequence>MQRKKLYIDVCTLCRPFDDQDIMRIRLDAAHLAFAEATADVFITCDDKLLKKAKRNNIKIQSVSPLEFCAMEDLK</sequence>
<protein>
    <recommendedName>
        <fullName evidence="2">PIN domain-containing protein</fullName>
    </recommendedName>
</protein>
<proteinExistence type="predicted"/>
<dbReference type="AlphaFoldDB" id="A0A3B1CN42"/>
<organism evidence="1">
    <name type="scientific">hydrothermal vent metagenome</name>
    <dbReference type="NCBI Taxonomy" id="652676"/>
    <lineage>
        <taxon>unclassified sequences</taxon>
        <taxon>metagenomes</taxon>
        <taxon>ecological metagenomes</taxon>
    </lineage>
</organism>
<evidence type="ECO:0000313" key="1">
    <source>
        <dbReference type="EMBL" id="VAX31569.1"/>
    </source>
</evidence>
<name>A0A3B1CN42_9ZZZZ</name>
<gene>
    <name evidence="1" type="ORF">MNBD_NITROSPIRAE03-72</name>
</gene>
<evidence type="ECO:0008006" key="2">
    <source>
        <dbReference type="Google" id="ProtNLM"/>
    </source>
</evidence>
<reference evidence="1" key="1">
    <citation type="submission" date="2018-06" db="EMBL/GenBank/DDBJ databases">
        <authorList>
            <person name="Zhirakovskaya E."/>
        </authorList>
    </citation>
    <scope>NUCLEOTIDE SEQUENCE</scope>
</reference>